<keyword evidence="1" id="KW-0472">Membrane</keyword>
<dbReference type="Proteomes" id="UP001412067">
    <property type="component" value="Unassembled WGS sequence"/>
</dbReference>
<evidence type="ECO:0000256" key="1">
    <source>
        <dbReference type="SAM" id="Phobius"/>
    </source>
</evidence>
<gene>
    <name evidence="2" type="ORF">KSP40_PGU010796</name>
</gene>
<proteinExistence type="predicted"/>
<evidence type="ECO:0000313" key="2">
    <source>
        <dbReference type="EMBL" id="KAK8942069.1"/>
    </source>
</evidence>
<accession>A0ABR2LIZ3</accession>
<protein>
    <submittedName>
        <fullName evidence="2">Uncharacterized protein</fullName>
    </submittedName>
</protein>
<comment type="caution">
    <text evidence="2">The sequence shown here is derived from an EMBL/GenBank/DDBJ whole genome shotgun (WGS) entry which is preliminary data.</text>
</comment>
<feature type="transmembrane region" description="Helical" evidence="1">
    <location>
        <begin position="45"/>
        <end position="61"/>
    </location>
</feature>
<dbReference type="EMBL" id="JBBWWR010000019">
    <property type="protein sequence ID" value="KAK8942069.1"/>
    <property type="molecule type" value="Genomic_DNA"/>
</dbReference>
<keyword evidence="3" id="KW-1185">Reference proteome</keyword>
<evidence type="ECO:0000313" key="3">
    <source>
        <dbReference type="Proteomes" id="UP001412067"/>
    </source>
</evidence>
<reference evidence="2 3" key="1">
    <citation type="journal article" date="2022" name="Nat. Plants">
        <title>Genomes of leafy and leafless Platanthera orchids illuminate the evolution of mycoheterotrophy.</title>
        <authorList>
            <person name="Li M.H."/>
            <person name="Liu K.W."/>
            <person name="Li Z."/>
            <person name="Lu H.C."/>
            <person name="Ye Q.L."/>
            <person name="Zhang D."/>
            <person name="Wang J.Y."/>
            <person name="Li Y.F."/>
            <person name="Zhong Z.M."/>
            <person name="Liu X."/>
            <person name="Yu X."/>
            <person name="Liu D.K."/>
            <person name="Tu X.D."/>
            <person name="Liu B."/>
            <person name="Hao Y."/>
            <person name="Liao X.Y."/>
            <person name="Jiang Y.T."/>
            <person name="Sun W.H."/>
            <person name="Chen J."/>
            <person name="Chen Y.Q."/>
            <person name="Ai Y."/>
            <person name="Zhai J.W."/>
            <person name="Wu S.S."/>
            <person name="Zhou Z."/>
            <person name="Hsiao Y.Y."/>
            <person name="Wu W.L."/>
            <person name="Chen Y.Y."/>
            <person name="Lin Y.F."/>
            <person name="Hsu J.L."/>
            <person name="Li C.Y."/>
            <person name="Wang Z.W."/>
            <person name="Zhao X."/>
            <person name="Zhong W.Y."/>
            <person name="Ma X.K."/>
            <person name="Ma L."/>
            <person name="Huang J."/>
            <person name="Chen G.Z."/>
            <person name="Huang M.Z."/>
            <person name="Huang L."/>
            <person name="Peng D.H."/>
            <person name="Luo Y.B."/>
            <person name="Zou S.Q."/>
            <person name="Chen S.P."/>
            <person name="Lan S."/>
            <person name="Tsai W.C."/>
            <person name="Van de Peer Y."/>
            <person name="Liu Z.J."/>
        </authorList>
    </citation>
    <scope>NUCLEOTIDE SEQUENCE [LARGE SCALE GENOMIC DNA]</scope>
    <source>
        <strain evidence="2">Lor288</strain>
    </source>
</reference>
<keyword evidence="1" id="KW-0812">Transmembrane</keyword>
<sequence length="85" mass="10343">MHNKIHNWRIKETNICRNICYKIKYKNANTLKTIRYRLHQRNKKKVKFVLLCISIIIVLTCKLDQNLSNLVLLEVYLSIFFFKIM</sequence>
<keyword evidence="1" id="KW-1133">Transmembrane helix</keyword>
<name>A0ABR2LIZ3_9ASPA</name>
<organism evidence="2 3">
    <name type="scientific">Platanthera guangdongensis</name>
    <dbReference type="NCBI Taxonomy" id="2320717"/>
    <lineage>
        <taxon>Eukaryota</taxon>
        <taxon>Viridiplantae</taxon>
        <taxon>Streptophyta</taxon>
        <taxon>Embryophyta</taxon>
        <taxon>Tracheophyta</taxon>
        <taxon>Spermatophyta</taxon>
        <taxon>Magnoliopsida</taxon>
        <taxon>Liliopsida</taxon>
        <taxon>Asparagales</taxon>
        <taxon>Orchidaceae</taxon>
        <taxon>Orchidoideae</taxon>
        <taxon>Orchideae</taxon>
        <taxon>Orchidinae</taxon>
        <taxon>Platanthera</taxon>
    </lineage>
</organism>